<gene>
    <name evidence="2" type="ORF">PCOR1329_LOCUS8062</name>
</gene>
<accession>A0ABN9Q225</accession>
<dbReference type="PANTHER" id="PTHR10466">
    <property type="entry name" value="PHOSPHOMANNOMUTASE"/>
    <property type="match status" value="1"/>
</dbReference>
<proteinExistence type="inferred from homology"/>
<dbReference type="PANTHER" id="PTHR10466:SF0">
    <property type="entry name" value="PHOSPHOMANNOMUTASE"/>
    <property type="match status" value="1"/>
</dbReference>
<comment type="catalytic activity">
    <reaction evidence="1">
        <text>alpha-D-mannose 1-phosphate = D-mannose 6-phosphate</text>
        <dbReference type="Rhea" id="RHEA:11140"/>
        <dbReference type="ChEBI" id="CHEBI:58409"/>
        <dbReference type="ChEBI" id="CHEBI:58735"/>
        <dbReference type="EC" id="5.4.2.8"/>
    </reaction>
</comment>
<dbReference type="EC" id="5.4.2.8" evidence="1"/>
<dbReference type="Pfam" id="PF03332">
    <property type="entry name" value="PMM"/>
    <property type="match status" value="1"/>
</dbReference>
<comment type="similarity">
    <text evidence="1">Belongs to the eukaryotic PMM family.</text>
</comment>
<dbReference type="EMBL" id="CAUYUJ010002211">
    <property type="protein sequence ID" value="CAK0799700.1"/>
    <property type="molecule type" value="Genomic_DNA"/>
</dbReference>
<dbReference type="Proteomes" id="UP001189429">
    <property type="component" value="Unassembled WGS sequence"/>
</dbReference>
<dbReference type="InterPro" id="IPR005002">
    <property type="entry name" value="PMM"/>
</dbReference>
<comment type="function">
    <text evidence="1">Involved in the synthesis of the GDP-mannose and dolichol-phosphate-mannose required for a number of critical mannosyl transfer reactions.</text>
</comment>
<dbReference type="InterPro" id="IPR023214">
    <property type="entry name" value="HAD_sf"/>
</dbReference>
<comment type="subcellular location">
    <subcellularLocation>
        <location evidence="1">Cytoplasm</location>
    </subcellularLocation>
</comment>
<evidence type="ECO:0000313" key="3">
    <source>
        <dbReference type="Proteomes" id="UP001189429"/>
    </source>
</evidence>
<dbReference type="InterPro" id="IPR036412">
    <property type="entry name" value="HAD-like_sf"/>
</dbReference>
<keyword evidence="1" id="KW-0413">Isomerase</keyword>
<organism evidence="2 3">
    <name type="scientific">Prorocentrum cordatum</name>
    <dbReference type="NCBI Taxonomy" id="2364126"/>
    <lineage>
        <taxon>Eukaryota</taxon>
        <taxon>Sar</taxon>
        <taxon>Alveolata</taxon>
        <taxon>Dinophyceae</taxon>
        <taxon>Prorocentrales</taxon>
        <taxon>Prorocentraceae</taxon>
        <taxon>Prorocentrum</taxon>
    </lineage>
</organism>
<comment type="caution">
    <text evidence="2">The sequence shown here is derived from an EMBL/GenBank/DDBJ whole genome shotgun (WGS) entry which is preliminary data.</text>
</comment>
<comment type="pathway">
    <text evidence="1">Nucleotide-sugar biosynthesis; GDP-alpha-D-mannose biosynthesis; alpha-D-mannose 1-phosphate from D-fructose 6-phosphate: step 2/2.</text>
</comment>
<evidence type="ECO:0000313" key="2">
    <source>
        <dbReference type="EMBL" id="CAK0799700.1"/>
    </source>
</evidence>
<evidence type="ECO:0000256" key="1">
    <source>
        <dbReference type="RuleBase" id="RU361118"/>
    </source>
</evidence>
<name>A0ABN9Q225_9DINO</name>
<keyword evidence="1" id="KW-0963">Cytoplasm</keyword>
<keyword evidence="3" id="KW-1185">Reference proteome</keyword>
<dbReference type="Gene3D" id="3.40.50.1000">
    <property type="entry name" value="HAD superfamily/HAD-like"/>
    <property type="match status" value="1"/>
</dbReference>
<reference evidence="2" key="1">
    <citation type="submission" date="2023-10" db="EMBL/GenBank/DDBJ databases">
        <authorList>
            <person name="Chen Y."/>
            <person name="Shah S."/>
            <person name="Dougan E. K."/>
            <person name="Thang M."/>
            <person name="Chan C."/>
        </authorList>
    </citation>
    <scope>NUCLEOTIDE SEQUENCE [LARGE SCALE GENOMIC DNA]</scope>
</reference>
<protein>
    <recommendedName>
        <fullName evidence="1">Phosphomannomutase</fullName>
        <ecNumber evidence="1">5.4.2.8</ecNumber>
    </recommendedName>
</protein>
<dbReference type="SUPFAM" id="SSF56784">
    <property type="entry name" value="HAD-like"/>
    <property type="match status" value="1"/>
</dbReference>
<sequence>MFGVDTEFQLMFSIGGQIGIDVCPVGWDKTFCLQFVSPEEFSVVHFFGDKTEEGGGDHEIYMHPRTVGHSVTSPEDTMRQVEELLRSTDEPQGSWCAVL</sequence>
<comment type="subunit">
    <text evidence="1">Homodimer.</text>
</comment>